<evidence type="ECO:0000259" key="6">
    <source>
        <dbReference type="Pfam" id="PF00892"/>
    </source>
</evidence>
<feature type="transmembrane region" description="Helical" evidence="5">
    <location>
        <begin position="263"/>
        <end position="280"/>
    </location>
</feature>
<name>A0AAE4F0E3_9EURY</name>
<protein>
    <submittedName>
        <fullName evidence="7">EamA family transporter</fullName>
    </submittedName>
</protein>
<feature type="transmembrane region" description="Helical" evidence="5">
    <location>
        <begin position="197"/>
        <end position="216"/>
    </location>
</feature>
<gene>
    <name evidence="7" type="ORF">NDI54_15490</name>
</gene>
<dbReference type="RefSeq" id="WP_310897363.1">
    <property type="nucleotide sequence ID" value="NZ_JAMQOM010000007.1"/>
</dbReference>
<dbReference type="InterPro" id="IPR050638">
    <property type="entry name" value="AA-Vitamin_Transporters"/>
</dbReference>
<evidence type="ECO:0000256" key="5">
    <source>
        <dbReference type="SAM" id="Phobius"/>
    </source>
</evidence>
<comment type="subcellular location">
    <subcellularLocation>
        <location evidence="1">Membrane</location>
        <topology evidence="1">Multi-pass membrane protein</topology>
    </subcellularLocation>
</comment>
<feature type="transmembrane region" description="Helical" evidence="5">
    <location>
        <begin position="231"/>
        <end position="251"/>
    </location>
</feature>
<feature type="domain" description="EamA" evidence="6">
    <location>
        <begin position="166"/>
        <end position="302"/>
    </location>
</feature>
<reference evidence="7 8" key="1">
    <citation type="submission" date="2022-06" db="EMBL/GenBank/DDBJ databases">
        <title>Haloarcula sp. a new haloarchaeum isolate from saline soil.</title>
        <authorList>
            <person name="Strakova D."/>
            <person name="Galisteo C."/>
            <person name="Sanchez-Porro C."/>
            <person name="Ventosa A."/>
        </authorList>
    </citation>
    <scope>NUCLEOTIDE SEQUENCE [LARGE SCALE GENOMIC DNA]</scope>
    <source>
        <strain evidence="7 8">S1AR25-5A</strain>
    </source>
</reference>
<evidence type="ECO:0000313" key="8">
    <source>
        <dbReference type="Proteomes" id="UP001253439"/>
    </source>
</evidence>
<comment type="caution">
    <text evidence="7">The sequence shown here is derived from an EMBL/GenBank/DDBJ whole genome shotgun (WGS) entry which is preliminary data.</text>
</comment>
<feature type="transmembrane region" description="Helical" evidence="5">
    <location>
        <begin position="46"/>
        <end position="66"/>
    </location>
</feature>
<dbReference type="EMBL" id="JAMQOM010000007">
    <property type="protein sequence ID" value="MDS0222749.1"/>
    <property type="molecule type" value="Genomic_DNA"/>
</dbReference>
<dbReference type="PANTHER" id="PTHR32322">
    <property type="entry name" value="INNER MEMBRANE TRANSPORTER"/>
    <property type="match status" value="1"/>
</dbReference>
<evidence type="ECO:0000256" key="4">
    <source>
        <dbReference type="ARBA" id="ARBA00023136"/>
    </source>
</evidence>
<keyword evidence="4 5" id="KW-0472">Membrane</keyword>
<feature type="transmembrane region" description="Helical" evidence="5">
    <location>
        <begin position="78"/>
        <end position="102"/>
    </location>
</feature>
<feature type="transmembrane region" description="Helical" evidence="5">
    <location>
        <begin position="21"/>
        <end position="40"/>
    </location>
</feature>
<feature type="transmembrane region" description="Helical" evidence="5">
    <location>
        <begin position="286"/>
        <end position="303"/>
    </location>
</feature>
<keyword evidence="3 5" id="KW-1133">Transmembrane helix</keyword>
<organism evidence="7 8">
    <name type="scientific">Haloarcula terrestris</name>
    <dbReference type="NCBI Taxonomy" id="2950533"/>
    <lineage>
        <taxon>Archaea</taxon>
        <taxon>Methanobacteriati</taxon>
        <taxon>Methanobacteriota</taxon>
        <taxon>Stenosarchaea group</taxon>
        <taxon>Halobacteria</taxon>
        <taxon>Halobacteriales</taxon>
        <taxon>Haloarculaceae</taxon>
        <taxon>Haloarcula</taxon>
    </lineage>
</organism>
<keyword evidence="2 5" id="KW-0812">Transmembrane</keyword>
<dbReference type="AlphaFoldDB" id="A0AAE4F0E3"/>
<dbReference type="SUPFAM" id="SSF103481">
    <property type="entry name" value="Multidrug resistance efflux transporter EmrE"/>
    <property type="match status" value="2"/>
</dbReference>
<dbReference type="Proteomes" id="UP001253439">
    <property type="component" value="Unassembled WGS sequence"/>
</dbReference>
<dbReference type="GO" id="GO:0016020">
    <property type="term" value="C:membrane"/>
    <property type="evidence" value="ECO:0007669"/>
    <property type="project" value="UniProtKB-SubCell"/>
</dbReference>
<sequence>MLRSTVRDRPSIPARYRDSALFVLLAILFGGSFVAIKTGLRELPPVLFAGLRFDLAAVTLLGYIAFTRPRSTWLPRTPGDFVGIGMAALFLIALNNGLLFLGQGATTPAAASVMYGLNPILAPVFAWWLLGERLSWLGALGIGVALSGVILIVQPSPSTFTDASAIGQLLVLGAAAAVALGSVLLQRVSPGMDSTPLTAWAMAVGAVLLHTASLLIGEPPTAVIGIGPETIASILAVGIPSTAVAYAIYFGLIKRIGPVRANLVAYVVPIFAALMGWVLLGSAVSLWTFVGFLVVVAGFVLIERETLRAELRRLYRRLDGTALSSQTPPCDD</sequence>
<accession>A0AAE4F0E3</accession>
<feature type="transmembrane region" description="Helical" evidence="5">
    <location>
        <begin position="136"/>
        <end position="153"/>
    </location>
</feature>
<evidence type="ECO:0000256" key="3">
    <source>
        <dbReference type="ARBA" id="ARBA00022989"/>
    </source>
</evidence>
<dbReference type="Pfam" id="PF00892">
    <property type="entry name" value="EamA"/>
    <property type="match status" value="2"/>
</dbReference>
<dbReference type="InterPro" id="IPR037185">
    <property type="entry name" value="EmrE-like"/>
</dbReference>
<proteinExistence type="predicted"/>
<dbReference type="PANTHER" id="PTHR32322:SF2">
    <property type="entry name" value="EAMA DOMAIN-CONTAINING PROTEIN"/>
    <property type="match status" value="1"/>
</dbReference>
<dbReference type="InterPro" id="IPR000620">
    <property type="entry name" value="EamA_dom"/>
</dbReference>
<evidence type="ECO:0000256" key="1">
    <source>
        <dbReference type="ARBA" id="ARBA00004141"/>
    </source>
</evidence>
<evidence type="ECO:0000313" key="7">
    <source>
        <dbReference type="EMBL" id="MDS0222749.1"/>
    </source>
</evidence>
<keyword evidence="8" id="KW-1185">Reference proteome</keyword>
<feature type="domain" description="EamA" evidence="6">
    <location>
        <begin position="21"/>
        <end position="153"/>
    </location>
</feature>
<feature type="transmembrane region" description="Helical" evidence="5">
    <location>
        <begin position="108"/>
        <end position="129"/>
    </location>
</feature>
<evidence type="ECO:0000256" key="2">
    <source>
        <dbReference type="ARBA" id="ARBA00022692"/>
    </source>
</evidence>
<feature type="transmembrane region" description="Helical" evidence="5">
    <location>
        <begin position="165"/>
        <end position="185"/>
    </location>
</feature>